<feature type="compositionally biased region" description="Polar residues" evidence="1">
    <location>
        <begin position="495"/>
        <end position="510"/>
    </location>
</feature>
<feature type="compositionally biased region" description="Gly residues" evidence="1">
    <location>
        <begin position="284"/>
        <end position="294"/>
    </location>
</feature>
<dbReference type="Gene3D" id="1.10.10.60">
    <property type="entry name" value="Homeodomain-like"/>
    <property type="match status" value="1"/>
</dbReference>
<protein>
    <submittedName>
        <fullName evidence="4">Uncharacterized protein LOC107106343</fullName>
    </submittedName>
</protein>
<dbReference type="PANTHER" id="PTHR47595:SF1">
    <property type="entry name" value="MYB_SANT-LIKE DNA-BINDING DOMAIN-CONTAINING PROTEIN"/>
    <property type="match status" value="1"/>
</dbReference>
<feature type="compositionally biased region" description="Basic and acidic residues" evidence="1">
    <location>
        <begin position="215"/>
        <end position="241"/>
    </location>
</feature>
<sequence>MAAKRTTAVHLGLKFQAAQEQGFYPPQIKMEEDEEEDEDERAKGPRVIQAGRLRDVLGWVAPDQVKQEPDEELPPCWETLAQEHLKVVPSPHSGWGNPQQPDEVLWERAKRQEQQVPVLFEEMDTHSPESEHLLVDRRRLLRREVQHGLEGEAVTVGTIVRMHGFPKMSRRGTNWSYAEVADLLDVWGEQRIQRVLQSSHRNMDTFQVIANEMAKRGHERTAQECRTKTKTMRRDYKKAKENSGTGRGRAACPFYDQLEQILDSSAQASVRVRDFAHPEESGGEGDTPLGGLGEGIPHEENKDYLESQDVFDPGAQFSIELVDSMDSSPAECKMEDTFEEEPICTPQPGTEADPFPSRLPPAPHSIPGSPATPGSTADVHATPSHSPLPGPTGLSAAERLANLRNRHKKTRNDLAMELAKAADRRMQTATHRILSALDGYAKAELEEREKDRVGTEQIIAIMNRQTELLELLIRQQSSAPAAVSPAPSWHVWTPRTGQSSHRPTGPSSSRLGVPRRPLTPRARNRRRPQNYSP</sequence>
<feature type="region of interest" description="Disordered" evidence="1">
    <location>
        <begin position="215"/>
        <end position="248"/>
    </location>
</feature>
<reference evidence="4" key="1">
    <citation type="submission" date="2025-08" db="UniProtKB">
        <authorList>
            <consortium name="RefSeq"/>
        </authorList>
    </citation>
    <scope>IDENTIFICATION</scope>
</reference>
<organism evidence="3 4">
    <name type="scientific">Gekko japonicus</name>
    <name type="common">Schlegel's Japanese gecko</name>
    <dbReference type="NCBI Taxonomy" id="146911"/>
    <lineage>
        <taxon>Eukaryota</taxon>
        <taxon>Metazoa</taxon>
        <taxon>Chordata</taxon>
        <taxon>Craniata</taxon>
        <taxon>Vertebrata</taxon>
        <taxon>Euteleostomi</taxon>
        <taxon>Lepidosauria</taxon>
        <taxon>Squamata</taxon>
        <taxon>Bifurcata</taxon>
        <taxon>Gekkota</taxon>
        <taxon>Gekkonidae</taxon>
        <taxon>Gekkoninae</taxon>
        <taxon>Gekko</taxon>
    </lineage>
</organism>
<proteinExistence type="predicted"/>
<feature type="domain" description="Myb/SANT-like DNA-binding" evidence="2">
    <location>
        <begin position="173"/>
        <end position="261"/>
    </location>
</feature>
<feature type="region of interest" description="Disordered" evidence="1">
    <location>
        <begin position="326"/>
        <end position="395"/>
    </location>
</feature>
<evidence type="ECO:0000259" key="2">
    <source>
        <dbReference type="Pfam" id="PF13837"/>
    </source>
</evidence>
<dbReference type="InterPro" id="IPR044822">
    <property type="entry name" value="Myb_DNA-bind_4"/>
</dbReference>
<evidence type="ECO:0000313" key="3">
    <source>
        <dbReference type="Proteomes" id="UP000694871"/>
    </source>
</evidence>
<dbReference type="PANTHER" id="PTHR47595">
    <property type="entry name" value="HEAT SHOCK 70 KDA PROTEIN 14"/>
    <property type="match status" value="1"/>
</dbReference>
<accession>A0ABM1JKH5</accession>
<dbReference type="Proteomes" id="UP000694871">
    <property type="component" value="Unplaced"/>
</dbReference>
<feature type="region of interest" description="Disordered" evidence="1">
    <location>
        <begin position="480"/>
        <end position="533"/>
    </location>
</feature>
<evidence type="ECO:0000313" key="4">
    <source>
        <dbReference type="RefSeq" id="XP_015261962.1"/>
    </source>
</evidence>
<name>A0ABM1JKH5_GEKJA</name>
<keyword evidence="3" id="KW-1185">Reference proteome</keyword>
<dbReference type="GeneID" id="107106343"/>
<gene>
    <name evidence="4" type="primary">LOC107106343</name>
</gene>
<feature type="compositionally biased region" description="Basic residues" evidence="1">
    <location>
        <begin position="522"/>
        <end position="533"/>
    </location>
</feature>
<evidence type="ECO:0000256" key="1">
    <source>
        <dbReference type="SAM" id="MobiDB-lite"/>
    </source>
</evidence>
<dbReference type="Pfam" id="PF13837">
    <property type="entry name" value="Myb_DNA-bind_4"/>
    <property type="match status" value="1"/>
</dbReference>
<feature type="region of interest" description="Disordered" evidence="1">
    <location>
        <begin position="276"/>
        <end position="299"/>
    </location>
</feature>
<feature type="region of interest" description="Disordered" evidence="1">
    <location>
        <begin position="21"/>
        <end position="46"/>
    </location>
</feature>
<dbReference type="RefSeq" id="XP_015261962.1">
    <property type="nucleotide sequence ID" value="XM_015406476.1"/>
</dbReference>